<keyword evidence="3" id="KW-1185">Reference proteome</keyword>
<accession>A0AAV2LSU7</accession>
<dbReference type="EMBL" id="OZ035826">
    <property type="protein sequence ID" value="CAL1604330.1"/>
    <property type="molecule type" value="Genomic_DNA"/>
</dbReference>
<dbReference type="PANTHER" id="PTHR31025:SF25">
    <property type="entry name" value="ZINC FINGER (C2H2)-60"/>
    <property type="match status" value="1"/>
</dbReference>
<name>A0AAV2LSU7_KNICA</name>
<dbReference type="AlphaFoldDB" id="A0AAV2LSU7"/>
<evidence type="ECO:0000313" key="2">
    <source>
        <dbReference type="EMBL" id="CAL1604330.1"/>
    </source>
</evidence>
<gene>
    <name evidence="2" type="ORF">KC01_LOCUS31862</name>
</gene>
<evidence type="ECO:0000313" key="3">
    <source>
        <dbReference type="Proteomes" id="UP001497482"/>
    </source>
</evidence>
<organism evidence="2 3">
    <name type="scientific">Knipowitschia caucasica</name>
    <name type="common">Caucasian dwarf goby</name>
    <name type="synonym">Pomatoschistus caucasicus</name>
    <dbReference type="NCBI Taxonomy" id="637954"/>
    <lineage>
        <taxon>Eukaryota</taxon>
        <taxon>Metazoa</taxon>
        <taxon>Chordata</taxon>
        <taxon>Craniata</taxon>
        <taxon>Vertebrata</taxon>
        <taxon>Euteleostomi</taxon>
        <taxon>Actinopterygii</taxon>
        <taxon>Neopterygii</taxon>
        <taxon>Teleostei</taxon>
        <taxon>Neoteleostei</taxon>
        <taxon>Acanthomorphata</taxon>
        <taxon>Gobiaria</taxon>
        <taxon>Gobiiformes</taxon>
        <taxon>Gobioidei</taxon>
        <taxon>Gobiidae</taxon>
        <taxon>Gobiinae</taxon>
        <taxon>Knipowitschia</taxon>
    </lineage>
</organism>
<proteinExistence type="predicted"/>
<evidence type="ECO:0000259" key="1">
    <source>
        <dbReference type="Pfam" id="PF12934"/>
    </source>
</evidence>
<dbReference type="Proteomes" id="UP001497482">
    <property type="component" value="Chromosome 4"/>
</dbReference>
<reference evidence="2 3" key="1">
    <citation type="submission" date="2024-04" db="EMBL/GenBank/DDBJ databases">
        <authorList>
            <person name="Waldvogel A.-M."/>
            <person name="Schoenle A."/>
        </authorList>
    </citation>
    <scope>NUCLEOTIDE SEQUENCE [LARGE SCALE GENOMIC DNA]</scope>
</reference>
<protein>
    <recommendedName>
        <fullName evidence="1">Alpha-ketoglutarate-dependent dioxygenase FTO C-terminal domain-containing protein</fullName>
    </recommendedName>
</protein>
<dbReference type="PANTHER" id="PTHR31025">
    <property type="entry name" value="SI:CH211-196P9.1-RELATED"/>
    <property type="match status" value="1"/>
</dbReference>
<dbReference type="Pfam" id="PF12934">
    <property type="entry name" value="FTO_CTD"/>
    <property type="match status" value="1"/>
</dbReference>
<dbReference type="InterPro" id="IPR024366">
    <property type="entry name" value="FTO_C"/>
</dbReference>
<sequence>MDRTFSLRRQEVLCEEPLVKDFLGRWPALFNASQINEEFKRITTVRLESTFMAQLDHCISKLMEIGSDRGGATGQKIRKIRECLLQSKNVEVDARREAAIRALIVYLHEKEEDLFAHFDSTDDYEVGFHRLTMSIAIIGEESSATRTGAIVIEGTQVIMEKNIPRCHSTLAQTLPPEEAPVDRPFWGVDDPSMPLPFDLADIINRVESLLWRM</sequence>
<feature type="domain" description="Alpha-ketoglutarate-dependent dioxygenase FTO C-terminal" evidence="1">
    <location>
        <begin position="161"/>
        <end position="207"/>
    </location>
</feature>